<reference evidence="2" key="1">
    <citation type="journal article" date="2019" name="Int. J. Syst. Evol. Microbiol.">
        <title>The Global Catalogue of Microorganisms (GCM) 10K type strain sequencing project: providing services to taxonomists for standard genome sequencing and annotation.</title>
        <authorList>
            <consortium name="The Broad Institute Genomics Platform"/>
            <consortium name="The Broad Institute Genome Sequencing Center for Infectious Disease"/>
            <person name="Wu L."/>
            <person name="Ma J."/>
        </authorList>
    </citation>
    <scope>NUCLEOTIDE SEQUENCE [LARGE SCALE GENOMIC DNA]</scope>
    <source>
        <strain evidence="2">CCUG 49560</strain>
    </source>
</reference>
<sequence length="441" mass="50383">MTDSVAYNPFGEEIARTGSRHDLGYQGEFTDPTTGKVNMHARWYQPTTGTFASRDTATLGSDPSVQTNRYTYGNASPLTNTDPTGHGAYCSNCPAPPVQNMPGYMCTNGICVRPDVTERWWNDYVNSPGFDYYNNPQLSDDEVKRLGYKYMPNGRPVDQPNFWFADEDVQNAYMERWSPLLSDRDLAFNWVSVGGMDSMAKMLEAARKNAGARGGGRQSAKNKFQKKDARIPTCVSQGKNQYNCPDFPYFRYYMFFLQYEKTILYAAKEHGIDPAALMATLIYENLWLEPKTGPIAHLLPGDSHGVAQMQIPTADRLLRRYYKNTLAKIYKTPAEIKNMLIDNIQLSIRLAAAYMRYLKETYRLPDGRGGSRPLNDWKAAVAYAITPEDYVAWKSGKIKPKYPEWQKRESYVYGWVGDAAREYWACLKAHCHYYLQDQDRD</sequence>
<dbReference type="Gene3D" id="2.180.10.10">
    <property type="entry name" value="RHS repeat-associated core"/>
    <property type="match status" value="1"/>
</dbReference>
<dbReference type="EMBL" id="JBHSFN010000005">
    <property type="protein sequence ID" value="MFC4586612.1"/>
    <property type="molecule type" value="Genomic_DNA"/>
</dbReference>
<gene>
    <name evidence="1" type="ORF">ACFO8L_11040</name>
</gene>
<organism evidence="1 2">
    <name type="scientific">Sphaerisporangium corydalis</name>
    <dbReference type="NCBI Taxonomy" id="1441875"/>
    <lineage>
        <taxon>Bacteria</taxon>
        <taxon>Bacillati</taxon>
        <taxon>Actinomycetota</taxon>
        <taxon>Actinomycetes</taxon>
        <taxon>Streptosporangiales</taxon>
        <taxon>Streptosporangiaceae</taxon>
        <taxon>Sphaerisporangium</taxon>
    </lineage>
</organism>
<protein>
    <submittedName>
        <fullName evidence="1">RHS repeat-associated core domain-containing protein</fullName>
    </submittedName>
</protein>
<keyword evidence="2" id="KW-1185">Reference proteome</keyword>
<dbReference type="InterPro" id="IPR023346">
    <property type="entry name" value="Lysozyme-like_dom_sf"/>
</dbReference>
<evidence type="ECO:0000313" key="1">
    <source>
        <dbReference type="EMBL" id="MFC4586612.1"/>
    </source>
</evidence>
<dbReference type="Proteomes" id="UP001595891">
    <property type="component" value="Unassembled WGS sequence"/>
</dbReference>
<name>A0ABV9EDF3_9ACTN</name>
<comment type="caution">
    <text evidence="1">The sequence shown here is derived from an EMBL/GenBank/DDBJ whole genome shotgun (WGS) entry which is preliminary data.</text>
</comment>
<proteinExistence type="predicted"/>
<dbReference type="Gene3D" id="1.10.530.10">
    <property type="match status" value="1"/>
</dbReference>
<evidence type="ECO:0000313" key="2">
    <source>
        <dbReference type="Proteomes" id="UP001595891"/>
    </source>
</evidence>
<dbReference type="SUPFAM" id="SSF53955">
    <property type="entry name" value="Lysozyme-like"/>
    <property type="match status" value="1"/>
</dbReference>
<accession>A0ABV9EDF3</accession>
<dbReference type="NCBIfam" id="TIGR03696">
    <property type="entry name" value="Rhs_assc_core"/>
    <property type="match status" value="1"/>
</dbReference>
<dbReference type="InterPro" id="IPR022385">
    <property type="entry name" value="Rhs_assc_core"/>
</dbReference>
<dbReference type="RefSeq" id="WP_262841552.1">
    <property type="nucleotide sequence ID" value="NZ_JANZYP010000005.1"/>
</dbReference>